<reference evidence="3" key="1">
    <citation type="journal article" date="2013" name="Genome Biol.">
        <title>Reference genomes and transcriptomes of Nicotiana sylvestris and Nicotiana tomentosiformis.</title>
        <authorList>
            <person name="Sierro N."/>
            <person name="Battey J.N."/>
            <person name="Ouadi S."/>
            <person name="Bovet L."/>
            <person name="Goepfert S."/>
            <person name="Bakaher N."/>
            <person name="Peitsch M.C."/>
            <person name="Ivanov N.V."/>
        </authorList>
    </citation>
    <scope>NUCLEOTIDE SEQUENCE [LARGE SCALE GENOMIC DNA]</scope>
</reference>
<feature type="region of interest" description="Disordered" evidence="2">
    <location>
        <begin position="314"/>
        <end position="341"/>
    </location>
</feature>
<sequence>MGLDQCRGVDRSHIHQRPHFPLHGVRLLAFLDFVFGIVALSQMPSPSAHASDSSEGDDPDDVRYDGSSSGLRAMGSFLILGLSVPGRTGITVKFIKIKGTNAIRDSVIPSALLEGLKRSLHGFYWMYGWICRVNRERRPEHLRKVGPCTIWVQGAWGIRKDNWKKTRRKMSHVEFFMETHIRKKEAPTDPTRWVEDRAENTHGCYNINLEEYTKSLPPNEQATVHFKQRSVKDMRYRAGLQGIGTSAQGEAIDRSTILSMEQKIAKLTAELEETKAREKKRDEQFGTLQVQLERRDEQFNLLQGQLTDLLASGVFPIPRSRPPSPCAGDEGSRSEDGDDAT</sequence>
<accession>A0A1U7VLC7</accession>
<protein>
    <submittedName>
        <fullName evidence="4">Uncharacterized protein LOC104214651</fullName>
    </submittedName>
</protein>
<proteinExistence type="predicted"/>
<evidence type="ECO:0000256" key="2">
    <source>
        <dbReference type="SAM" id="MobiDB-lite"/>
    </source>
</evidence>
<keyword evidence="3" id="KW-1185">Reference proteome</keyword>
<feature type="coiled-coil region" evidence="1">
    <location>
        <begin position="257"/>
        <end position="284"/>
    </location>
</feature>
<organism evidence="3 4">
    <name type="scientific">Nicotiana sylvestris</name>
    <name type="common">Wood tobacco</name>
    <name type="synonym">South American tobacco</name>
    <dbReference type="NCBI Taxonomy" id="4096"/>
    <lineage>
        <taxon>Eukaryota</taxon>
        <taxon>Viridiplantae</taxon>
        <taxon>Streptophyta</taxon>
        <taxon>Embryophyta</taxon>
        <taxon>Tracheophyta</taxon>
        <taxon>Spermatophyta</taxon>
        <taxon>Magnoliopsida</taxon>
        <taxon>eudicotyledons</taxon>
        <taxon>Gunneridae</taxon>
        <taxon>Pentapetalae</taxon>
        <taxon>asterids</taxon>
        <taxon>lamiids</taxon>
        <taxon>Solanales</taxon>
        <taxon>Solanaceae</taxon>
        <taxon>Nicotianoideae</taxon>
        <taxon>Nicotianeae</taxon>
        <taxon>Nicotiana</taxon>
    </lineage>
</organism>
<dbReference type="AlphaFoldDB" id="A0A1U7VLC7"/>
<dbReference type="Proteomes" id="UP000189701">
    <property type="component" value="Unplaced"/>
</dbReference>
<gene>
    <name evidence="4" type="primary">LOC104214651</name>
</gene>
<evidence type="ECO:0000256" key="1">
    <source>
        <dbReference type="SAM" id="Coils"/>
    </source>
</evidence>
<name>A0A1U7VLC7_NICSY</name>
<reference evidence="4" key="2">
    <citation type="submission" date="2025-08" db="UniProtKB">
        <authorList>
            <consortium name="RefSeq"/>
        </authorList>
    </citation>
    <scope>IDENTIFICATION</scope>
    <source>
        <tissue evidence="4">Leaf</tissue>
    </source>
</reference>
<evidence type="ECO:0000313" key="4">
    <source>
        <dbReference type="RefSeq" id="XP_009762650.1"/>
    </source>
</evidence>
<keyword evidence="1" id="KW-0175">Coiled coil</keyword>
<evidence type="ECO:0000313" key="3">
    <source>
        <dbReference type="Proteomes" id="UP000189701"/>
    </source>
</evidence>
<dbReference type="RefSeq" id="XP_009762650.1">
    <property type="nucleotide sequence ID" value="XM_009764348.1"/>
</dbReference>